<keyword evidence="10" id="KW-1185">Reference proteome</keyword>
<feature type="domain" description="ABC transmembrane type-1" evidence="8">
    <location>
        <begin position="81"/>
        <end position="269"/>
    </location>
</feature>
<dbReference type="InterPro" id="IPR035906">
    <property type="entry name" value="MetI-like_sf"/>
</dbReference>
<dbReference type="Pfam" id="PF00528">
    <property type="entry name" value="BPD_transp_1"/>
    <property type="match status" value="1"/>
</dbReference>
<sequence length="309" mass="33635">MKRLLVSLKELFINNKKAGVGVCMVMLVCVLSFGAPLFTDYQPNARVARPHQAPTAEHVMGTTRMGRDVWAQTLYGGRTSIAVGFIAGLFVMVMAVVIGISAGYFGGWVDNTLSFLTNVVMVIPSLPLMLVLASFLDQVSPLVIALIIGATSWPWGARVIRAQTLAIRSRDFVHAAEVMGETKSRLVFFEVLPNMLSILASAFIGTVVFAIMTEATLEFIGLGDPLSTTWGVMLYNAQQTSAIRIGAWWELLAPSVALTTLAIGLALINFSIDEVSNPKLRAQKIMAKFRREEAKLAKQQKTALKEQSA</sequence>
<feature type="transmembrane region" description="Helical" evidence="7">
    <location>
        <begin position="191"/>
        <end position="212"/>
    </location>
</feature>
<name>A0A7X8TP90_9VIBR</name>
<evidence type="ECO:0000313" key="9">
    <source>
        <dbReference type="EMBL" id="NLS11668.1"/>
    </source>
</evidence>
<comment type="subcellular location">
    <subcellularLocation>
        <location evidence="1 7">Cell membrane</location>
        <topology evidence="1 7">Multi-pass membrane protein</topology>
    </subcellularLocation>
</comment>
<dbReference type="PANTHER" id="PTHR43386:SF1">
    <property type="entry name" value="D,D-DIPEPTIDE TRANSPORT SYSTEM PERMEASE PROTEIN DDPC-RELATED"/>
    <property type="match status" value="1"/>
</dbReference>
<feature type="transmembrane region" description="Helical" evidence="7">
    <location>
        <begin position="251"/>
        <end position="272"/>
    </location>
</feature>
<evidence type="ECO:0000256" key="4">
    <source>
        <dbReference type="ARBA" id="ARBA00022692"/>
    </source>
</evidence>
<dbReference type="CDD" id="cd06261">
    <property type="entry name" value="TM_PBP2"/>
    <property type="match status" value="1"/>
</dbReference>
<protein>
    <submittedName>
        <fullName evidence="9">ABC transporter permease</fullName>
    </submittedName>
</protein>
<dbReference type="PANTHER" id="PTHR43386">
    <property type="entry name" value="OLIGOPEPTIDE TRANSPORT SYSTEM PERMEASE PROTEIN APPC"/>
    <property type="match status" value="1"/>
</dbReference>
<reference evidence="9 10" key="1">
    <citation type="submission" date="2020-04" db="EMBL/GenBank/DDBJ databases">
        <title>Vibrio sp. SM6, a novel species isolated from seawater.</title>
        <authorList>
            <person name="Wang X."/>
        </authorList>
    </citation>
    <scope>NUCLEOTIDE SEQUENCE [LARGE SCALE GENOMIC DNA]</scope>
    <source>
        <strain evidence="9 10">SM6</strain>
    </source>
</reference>
<dbReference type="EMBL" id="JABAIK010000002">
    <property type="protein sequence ID" value="NLS11668.1"/>
    <property type="molecule type" value="Genomic_DNA"/>
</dbReference>
<keyword evidence="5 7" id="KW-1133">Transmembrane helix</keyword>
<keyword evidence="3" id="KW-1003">Cell membrane</keyword>
<feature type="transmembrane region" description="Helical" evidence="7">
    <location>
        <begin position="142"/>
        <end position="160"/>
    </location>
</feature>
<dbReference type="InterPro" id="IPR050366">
    <property type="entry name" value="BP-dependent_transpt_permease"/>
</dbReference>
<evidence type="ECO:0000256" key="5">
    <source>
        <dbReference type="ARBA" id="ARBA00022989"/>
    </source>
</evidence>
<evidence type="ECO:0000256" key="1">
    <source>
        <dbReference type="ARBA" id="ARBA00004651"/>
    </source>
</evidence>
<evidence type="ECO:0000256" key="2">
    <source>
        <dbReference type="ARBA" id="ARBA00022448"/>
    </source>
</evidence>
<dbReference type="Gene3D" id="1.10.3720.10">
    <property type="entry name" value="MetI-like"/>
    <property type="match status" value="1"/>
</dbReference>
<evidence type="ECO:0000259" key="8">
    <source>
        <dbReference type="PROSITE" id="PS50928"/>
    </source>
</evidence>
<dbReference type="RefSeq" id="WP_168834784.1">
    <property type="nucleotide sequence ID" value="NZ_JABAIK010000002.1"/>
</dbReference>
<comment type="caution">
    <text evidence="9">The sequence shown here is derived from an EMBL/GenBank/DDBJ whole genome shotgun (WGS) entry which is preliminary data.</text>
</comment>
<dbReference type="InterPro" id="IPR000515">
    <property type="entry name" value="MetI-like"/>
</dbReference>
<comment type="similarity">
    <text evidence="7">Belongs to the binding-protein-dependent transport system permease family.</text>
</comment>
<organism evidence="9 10">
    <name type="scientific">Vibrio agarilyticus</name>
    <dbReference type="NCBI Taxonomy" id="2726741"/>
    <lineage>
        <taxon>Bacteria</taxon>
        <taxon>Pseudomonadati</taxon>
        <taxon>Pseudomonadota</taxon>
        <taxon>Gammaproteobacteria</taxon>
        <taxon>Vibrionales</taxon>
        <taxon>Vibrionaceae</taxon>
        <taxon>Vibrio</taxon>
    </lineage>
</organism>
<keyword evidence="4 7" id="KW-0812">Transmembrane</keyword>
<evidence type="ECO:0000256" key="6">
    <source>
        <dbReference type="ARBA" id="ARBA00023136"/>
    </source>
</evidence>
<dbReference type="SUPFAM" id="SSF161098">
    <property type="entry name" value="MetI-like"/>
    <property type="match status" value="1"/>
</dbReference>
<keyword evidence="2 7" id="KW-0813">Transport</keyword>
<dbReference type="GO" id="GO:0005886">
    <property type="term" value="C:plasma membrane"/>
    <property type="evidence" value="ECO:0007669"/>
    <property type="project" value="UniProtKB-SubCell"/>
</dbReference>
<feature type="transmembrane region" description="Helical" evidence="7">
    <location>
        <begin position="20"/>
        <end position="39"/>
    </location>
</feature>
<gene>
    <name evidence="9" type="ORF">HGP28_02035</name>
</gene>
<dbReference type="GO" id="GO:0071916">
    <property type="term" value="F:dipeptide transmembrane transporter activity"/>
    <property type="evidence" value="ECO:0007669"/>
    <property type="project" value="TreeGrafter"/>
</dbReference>
<dbReference type="AlphaFoldDB" id="A0A7X8TP90"/>
<keyword evidence="6 7" id="KW-0472">Membrane</keyword>
<feature type="transmembrane region" description="Helical" evidence="7">
    <location>
        <begin position="113"/>
        <end position="136"/>
    </location>
</feature>
<dbReference type="PROSITE" id="PS50928">
    <property type="entry name" value="ABC_TM1"/>
    <property type="match status" value="1"/>
</dbReference>
<evidence type="ECO:0000256" key="7">
    <source>
        <dbReference type="RuleBase" id="RU363032"/>
    </source>
</evidence>
<feature type="transmembrane region" description="Helical" evidence="7">
    <location>
        <begin position="81"/>
        <end position="106"/>
    </location>
</feature>
<proteinExistence type="inferred from homology"/>
<dbReference type="Proteomes" id="UP000535589">
    <property type="component" value="Unassembled WGS sequence"/>
</dbReference>
<evidence type="ECO:0000256" key="3">
    <source>
        <dbReference type="ARBA" id="ARBA00022475"/>
    </source>
</evidence>
<accession>A0A7X8TP90</accession>
<evidence type="ECO:0000313" key="10">
    <source>
        <dbReference type="Proteomes" id="UP000535589"/>
    </source>
</evidence>